<evidence type="ECO:0000256" key="1">
    <source>
        <dbReference type="ARBA" id="ARBA00000707"/>
    </source>
</evidence>
<dbReference type="PANTHER" id="PTHR21646:SF24">
    <property type="entry name" value="UBIQUITIN CARBOXYL-TERMINAL HYDROLASE"/>
    <property type="match status" value="1"/>
</dbReference>
<keyword evidence="6" id="KW-0378">Hydrolase</keyword>
<keyword evidence="7" id="KW-0788">Thiol protease</keyword>
<evidence type="ECO:0000256" key="3">
    <source>
        <dbReference type="ARBA" id="ARBA00012759"/>
    </source>
</evidence>
<evidence type="ECO:0000256" key="2">
    <source>
        <dbReference type="ARBA" id="ARBA00009085"/>
    </source>
</evidence>
<evidence type="ECO:0000313" key="11">
    <source>
        <dbReference type="EMBL" id="SCV00841.1"/>
    </source>
</evidence>
<dbReference type="InterPro" id="IPR006615">
    <property type="entry name" value="Pept_C19_DUSP"/>
</dbReference>
<evidence type="ECO:0000256" key="8">
    <source>
        <dbReference type="SAM" id="MobiDB-lite"/>
    </source>
</evidence>
<dbReference type="Pfam" id="PF06337">
    <property type="entry name" value="DUSP"/>
    <property type="match status" value="1"/>
</dbReference>
<keyword evidence="12" id="KW-1185">Reference proteome</keyword>
<dbReference type="STRING" id="1230905.A0A1G4K9T7"/>
<name>A0A1G4K9T7_9SACH</name>
<evidence type="ECO:0000256" key="4">
    <source>
        <dbReference type="ARBA" id="ARBA00022670"/>
    </source>
</evidence>
<dbReference type="EC" id="3.4.19.12" evidence="3"/>
<dbReference type="InterPro" id="IPR050185">
    <property type="entry name" value="Ub_carboxyl-term_hydrolase"/>
</dbReference>
<reference evidence="11 12" key="1">
    <citation type="submission" date="2016-03" db="EMBL/GenBank/DDBJ databases">
        <authorList>
            <person name="Devillers H."/>
        </authorList>
    </citation>
    <scope>NUCLEOTIDE SEQUENCE [LARGE SCALE GENOMIC DNA]</scope>
    <source>
        <strain evidence="11">CBS 11717</strain>
    </source>
</reference>
<dbReference type="AlphaFoldDB" id="A0A1G4K9T7"/>
<dbReference type="InterPro" id="IPR035927">
    <property type="entry name" value="DUSP-like_sf"/>
</dbReference>
<dbReference type="SUPFAM" id="SSF54001">
    <property type="entry name" value="Cysteine proteinases"/>
    <property type="match status" value="1"/>
</dbReference>
<feature type="compositionally biased region" description="Basic and acidic residues" evidence="8">
    <location>
        <begin position="787"/>
        <end position="802"/>
    </location>
</feature>
<dbReference type="GO" id="GO:0016579">
    <property type="term" value="P:protein deubiquitination"/>
    <property type="evidence" value="ECO:0007669"/>
    <property type="project" value="InterPro"/>
</dbReference>
<dbReference type="OrthoDB" id="292964at2759"/>
<feature type="domain" description="DUSP" evidence="10">
    <location>
        <begin position="54"/>
        <end position="156"/>
    </location>
</feature>
<dbReference type="Gene3D" id="3.90.70.10">
    <property type="entry name" value="Cysteine proteinases"/>
    <property type="match status" value="2"/>
</dbReference>
<dbReference type="InterPro" id="IPR018200">
    <property type="entry name" value="USP_CS"/>
</dbReference>
<dbReference type="InterPro" id="IPR028889">
    <property type="entry name" value="USP"/>
</dbReference>
<dbReference type="PROSITE" id="PS50235">
    <property type="entry name" value="USP_3"/>
    <property type="match status" value="1"/>
</dbReference>
<dbReference type="Proteomes" id="UP000191024">
    <property type="component" value="Chromosome G"/>
</dbReference>
<feature type="region of interest" description="Disordered" evidence="8">
    <location>
        <begin position="787"/>
        <end position="807"/>
    </location>
</feature>
<evidence type="ECO:0000256" key="7">
    <source>
        <dbReference type="ARBA" id="ARBA00022807"/>
    </source>
</evidence>
<protein>
    <recommendedName>
        <fullName evidence="3">ubiquitinyl hydrolase 1</fullName>
        <ecNumber evidence="3">3.4.19.12</ecNumber>
    </recommendedName>
</protein>
<feature type="domain" description="USP" evidence="9">
    <location>
        <begin position="315"/>
        <end position="1041"/>
    </location>
</feature>
<accession>A0A1G4K9T7</accession>
<evidence type="ECO:0000259" key="10">
    <source>
        <dbReference type="PROSITE" id="PS51283"/>
    </source>
</evidence>
<feature type="compositionally biased region" description="Polar residues" evidence="8">
    <location>
        <begin position="1"/>
        <end position="12"/>
    </location>
</feature>
<proteinExistence type="inferred from homology"/>
<keyword evidence="5" id="KW-0833">Ubl conjugation pathway</keyword>
<feature type="region of interest" description="Disordered" evidence="8">
    <location>
        <begin position="1148"/>
        <end position="1175"/>
    </location>
</feature>
<evidence type="ECO:0000256" key="5">
    <source>
        <dbReference type="ARBA" id="ARBA00022786"/>
    </source>
</evidence>
<comment type="catalytic activity">
    <reaction evidence="1">
        <text>Thiol-dependent hydrolysis of ester, thioester, amide, peptide and isopeptide bonds formed by the C-terminal Gly of ubiquitin (a 76-residue protein attached to proteins as an intracellular targeting signal).</text>
        <dbReference type="EC" id="3.4.19.12"/>
    </reaction>
</comment>
<dbReference type="EMBL" id="LT598469">
    <property type="protein sequence ID" value="SCV00841.1"/>
    <property type="molecule type" value="Genomic_DNA"/>
</dbReference>
<dbReference type="PROSITE" id="PS51283">
    <property type="entry name" value="DUSP"/>
    <property type="match status" value="1"/>
</dbReference>
<feature type="compositionally biased region" description="Basic and acidic residues" evidence="8">
    <location>
        <begin position="1165"/>
        <end position="1175"/>
    </location>
</feature>
<dbReference type="SMART" id="SM00695">
    <property type="entry name" value="DUSP"/>
    <property type="match status" value="1"/>
</dbReference>
<evidence type="ECO:0000313" key="12">
    <source>
        <dbReference type="Proteomes" id="UP000191024"/>
    </source>
</evidence>
<sequence>MELTNENSSDVKSTADENSETISVNDSIDVGRSVEIGKNEVGMDSDNMAVDALPSIEEQKALISNLNEKSYEIAKEGDPVFVIPSSWHEKFWDPNLKSLQDMGPIDTLSICKDFNNGILEDHHSIAYQAVPKSVFEKFMEWYGLSYGSKPIETVLVADEQGTLHAEYQRSLFRVYLLTEKKDERRRYQSEMRPLFFTKSKLNVIEDVYERCLEIFAANEASFNPTVHESRVWYVKENSQSVKEQMKMSQYRMSLLDFAEMPLKRRITTEMFRIRVKDVKFQVVDLVVEYKVRNKTHHWPSNYFFYHPLTPSKGITGLSNLGNSCYMNSAIQCLVHIPEVKDYFLYRCFEEELNPQNPLGYSGHIAQAFGTLVCKLFSETNSLTSYVPRSFQTAIGRYNSLFSGYLQQDSQEFLAFLLDGLHEDLNRIKAKPYVEKPELKASDDVHDLDVIKNLAESTWQKHKLRNDSIITDLFVGMYKSTLICPECKKISITFDPYNDLTLPLPVESHWTSKVLLFPKNSPPCTLEVQLSRTSTYEDLKHYIANCANMEAKDLIGVDIYGHQFYSNFETSDSGSKFLPLSELISESDTSVFYEVPRQQGEIVVPVLNSRIEKGFTTAKLFGFPFFITLNQEEVFSYGAIRSKLEKAYCYLSGGFAEFPLLSKNCKTSAEELPFLKFKYAGIDLSHFESDISYCVPHEDLNAFFNIKVLNHNTESVAGQNGERNGSLPNSVWTPSPRADISAATEIFSSLSNIVRDIYNYKGLSESEGEELKELASLARIEDVSILSQRKDSEENSEPIHSDMDVDTDQSVGLENGITSKNSNISEEGKNGQILEYPREQLIKSRSVIICEWNENAAEIFSDANLSTWDRPALLPNAKLEAFRNQRGGNERKEIKLDECLGLFSQPEVLGATDSWYCPNCKEHRQALKRIELWSTPDILLIHLKRFQNRNSFSDKINDLVEFPISGFDISPFLASKEVSDSNIYDLIAVDNHYGGMGGGHYTAYVKNFADDNWYYFDDSRVSETSPEQSVSGAAYLLCYRRRNPANKVCGGRHFEEIISHARRDNDLKLEEFNDRQKSFHLENLTEDEIDADNFDMEEESCQVKDDNLTSVSEGPALEINEVRRISLNEGDVNRKKLRLIRDNSKECLKSPAMSFGTSDSEDTGDGSDRASESLRV</sequence>
<dbReference type="Gene3D" id="3.30.2230.10">
    <property type="entry name" value="DUSP-like"/>
    <property type="match status" value="1"/>
</dbReference>
<dbReference type="PANTHER" id="PTHR21646">
    <property type="entry name" value="UBIQUITIN CARBOXYL-TERMINAL HYDROLASE"/>
    <property type="match status" value="1"/>
</dbReference>
<organism evidence="11 12">
    <name type="scientific">Lachancea mirantina</name>
    <dbReference type="NCBI Taxonomy" id="1230905"/>
    <lineage>
        <taxon>Eukaryota</taxon>
        <taxon>Fungi</taxon>
        <taxon>Dikarya</taxon>
        <taxon>Ascomycota</taxon>
        <taxon>Saccharomycotina</taxon>
        <taxon>Saccharomycetes</taxon>
        <taxon>Saccharomycetales</taxon>
        <taxon>Saccharomycetaceae</taxon>
        <taxon>Lachancea</taxon>
    </lineage>
</organism>
<gene>
    <name evidence="11" type="ORF">LAMI_0G07646G</name>
</gene>
<evidence type="ECO:0000259" key="9">
    <source>
        <dbReference type="PROSITE" id="PS50235"/>
    </source>
</evidence>
<dbReference type="PROSITE" id="PS00973">
    <property type="entry name" value="USP_2"/>
    <property type="match status" value="1"/>
</dbReference>
<dbReference type="GO" id="GO:0006508">
    <property type="term" value="P:proteolysis"/>
    <property type="evidence" value="ECO:0007669"/>
    <property type="project" value="UniProtKB-KW"/>
</dbReference>
<dbReference type="CDD" id="cd02674">
    <property type="entry name" value="Peptidase_C19R"/>
    <property type="match status" value="1"/>
</dbReference>
<dbReference type="InterPro" id="IPR001394">
    <property type="entry name" value="Peptidase_C19_UCH"/>
</dbReference>
<feature type="region of interest" description="Disordered" evidence="8">
    <location>
        <begin position="1"/>
        <end position="26"/>
    </location>
</feature>
<comment type="similarity">
    <text evidence="2">Belongs to the peptidase C19 family.</text>
</comment>
<dbReference type="SUPFAM" id="SSF143791">
    <property type="entry name" value="DUSP-like"/>
    <property type="match status" value="1"/>
</dbReference>
<dbReference type="InterPro" id="IPR038765">
    <property type="entry name" value="Papain-like_cys_pep_sf"/>
</dbReference>
<evidence type="ECO:0000256" key="6">
    <source>
        <dbReference type="ARBA" id="ARBA00022801"/>
    </source>
</evidence>
<keyword evidence="4" id="KW-0645">Protease</keyword>
<dbReference type="Pfam" id="PF00443">
    <property type="entry name" value="UCH"/>
    <property type="match status" value="1"/>
</dbReference>
<dbReference type="PROSITE" id="PS00972">
    <property type="entry name" value="USP_1"/>
    <property type="match status" value="1"/>
</dbReference>
<dbReference type="GO" id="GO:0004843">
    <property type="term" value="F:cysteine-type deubiquitinase activity"/>
    <property type="evidence" value="ECO:0007669"/>
    <property type="project" value="UniProtKB-EC"/>
</dbReference>